<evidence type="ECO:0000256" key="1">
    <source>
        <dbReference type="SAM" id="SignalP"/>
    </source>
</evidence>
<dbReference type="RefSeq" id="WP_091214315.1">
    <property type="nucleotide sequence ID" value="NZ_FOCL01000007.1"/>
</dbReference>
<evidence type="ECO:0000313" key="2">
    <source>
        <dbReference type="EMBL" id="SEO34097.1"/>
    </source>
</evidence>
<accession>A0A1H8NWW2</accession>
<feature type="chain" id="PRO_5011680391" evidence="1">
    <location>
        <begin position="20"/>
        <end position="311"/>
    </location>
</feature>
<keyword evidence="1" id="KW-0732">Signal</keyword>
<sequence length="311" mass="34163">MKKLLLSFICIVAITCANAQSNQNPTTVYEWNQGGTDITGERIVATINTSAVALYTGATLVGQIIDGTSNWGYTMPVVANFKVFVNFSTPGYGLQQDVVTPNVTLELKSISATQAVLIANCPNPWKQVRILFRYTTGNGPTITLGDPQTITTAGTLRVPKPTYTNELTGRLAINVTNNAKAATYALAVGGAAIAEAVTVQAQSAWPDYVFEKAYPLPSLTEVKNYIDQYGHLPDLPAAKQVNDEGIDLGKMNTLLVKKVEELTLYLLEKDKKEKEQDIINQKNMRQIEQLKNQLKSITKHLNKIQPQFSRK</sequence>
<dbReference type="EMBL" id="FOCL01000007">
    <property type="protein sequence ID" value="SEO34097.1"/>
    <property type="molecule type" value="Genomic_DNA"/>
</dbReference>
<evidence type="ECO:0000313" key="3">
    <source>
        <dbReference type="Proteomes" id="UP000198942"/>
    </source>
</evidence>
<keyword evidence="3" id="KW-1185">Reference proteome</keyword>
<dbReference type="AlphaFoldDB" id="A0A1H8NWW2"/>
<protein>
    <submittedName>
        <fullName evidence="2">Uncharacterized protein</fullName>
    </submittedName>
</protein>
<proteinExistence type="predicted"/>
<dbReference type="OrthoDB" id="9808753at2"/>
<dbReference type="Proteomes" id="UP000198942">
    <property type="component" value="Unassembled WGS sequence"/>
</dbReference>
<dbReference type="STRING" id="551995.SAMN05192574_107133"/>
<feature type="signal peptide" evidence="1">
    <location>
        <begin position="1"/>
        <end position="19"/>
    </location>
</feature>
<name>A0A1H8NWW2_9SPHI</name>
<gene>
    <name evidence="2" type="ORF">SAMN05192574_107133</name>
</gene>
<reference evidence="3" key="1">
    <citation type="submission" date="2016-10" db="EMBL/GenBank/DDBJ databases">
        <authorList>
            <person name="Varghese N."/>
            <person name="Submissions S."/>
        </authorList>
    </citation>
    <scope>NUCLEOTIDE SEQUENCE [LARGE SCALE GENOMIC DNA]</scope>
    <source>
        <strain evidence="3">Gh-48</strain>
    </source>
</reference>
<organism evidence="2 3">
    <name type="scientific">Mucilaginibacter gossypiicola</name>
    <dbReference type="NCBI Taxonomy" id="551995"/>
    <lineage>
        <taxon>Bacteria</taxon>
        <taxon>Pseudomonadati</taxon>
        <taxon>Bacteroidota</taxon>
        <taxon>Sphingobacteriia</taxon>
        <taxon>Sphingobacteriales</taxon>
        <taxon>Sphingobacteriaceae</taxon>
        <taxon>Mucilaginibacter</taxon>
    </lineage>
</organism>